<name>A0ABP0MNX5_9DINO</name>
<sequence length="187" mass="21293">MARSKVRIAWTIKALIVAVAGFSTFVVPSGQTRPRHAQSRIRVFAEPERSAAWDESVTVVVEGIEDSTSDEAFEWLQAGFAWTQKSRRFWRKQRSEEEPSPEAVQSTVAWLKEKGLARKAWVKRFPEVLGLAVEELEDGRKTAPSYLKSEESYNKAIKSNPQLLGKNYDCLQDHESCQGRCSRCWNT</sequence>
<organism evidence="1 2">
    <name type="scientific">Durusdinium trenchii</name>
    <dbReference type="NCBI Taxonomy" id="1381693"/>
    <lineage>
        <taxon>Eukaryota</taxon>
        <taxon>Sar</taxon>
        <taxon>Alveolata</taxon>
        <taxon>Dinophyceae</taxon>
        <taxon>Suessiales</taxon>
        <taxon>Symbiodiniaceae</taxon>
        <taxon>Durusdinium</taxon>
    </lineage>
</organism>
<comment type="caution">
    <text evidence="1">The sequence shown here is derived from an EMBL/GenBank/DDBJ whole genome shotgun (WGS) entry which is preliminary data.</text>
</comment>
<protein>
    <submittedName>
        <fullName evidence="1">60S ribosomal protein L23-B</fullName>
    </submittedName>
</protein>
<keyword evidence="2" id="KW-1185">Reference proteome</keyword>
<evidence type="ECO:0000313" key="1">
    <source>
        <dbReference type="EMBL" id="CAK9053188.1"/>
    </source>
</evidence>
<dbReference type="GO" id="GO:0005840">
    <property type="term" value="C:ribosome"/>
    <property type="evidence" value="ECO:0007669"/>
    <property type="project" value="UniProtKB-KW"/>
</dbReference>
<keyword evidence="1" id="KW-0689">Ribosomal protein</keyword>
<keyword evidence="1" id="KW-0687">Ribonucleoprotein</keyword>
<reference evidence="1 2" key="1">
    <citation type="submission" date="2024-02" db="EMBL/GenBank/DDBJ databases">
        <authorList>
            <person name="Chen Y."/>
            <person name="Shah S."/>
            <person name="Dougan E. K."/>
            <person name="Thang M."/>
            <person name="Chan C."/>
        </authorList>
    </citation>
    <scope>NUCLEOTIDE SEQUENCE [LARGE SCALE GENOMIC DNA]</scope>
</reference>
<dbReference type="EMBL" id="CAXAMM010023202">
    <property type="protein sequence ID" value="CAK9053188.1"/>
    <property type="molecule type" value="Genomic_DNA"/>
</dbReference>
<gene>
    <name evidence="1" type="ORF">SCF082_LOCUS29021</name>
</gene>
<accession>A0ABP0MNX5</accession>
<evidence type="ECO:0000313" key="2">
    <source>
        <dbReference type="Proteomes" id="UP001642464"/>
    </source>
</evidence>
<proteinExistence type="predicted"/>
<dbReference type="Proteomes" id="UP001642464">
    <property type="component" value="Unassembled WGS sequence"/>
</dbReference>